<reference evidence="1 2" key="1">
    <citation type="submission" date="2019-01" db="EMBL/GenBank/DDBJ databases">
        <title>Sequencing of cultivated peanut Arachis hypogaea provides insights into genome evolution and oil improvement.</title>
        <authorList>
            <person name="Chen X."/>
        </authorList>
    </citation>
    <scope>NUCLEOTIDE SEQUENCE [LARGE SCALE GENOMIC DNA]</scope>
    <source>
        <strain evidence="2">cv. Fuhuasheng</strain>
        <tissue evidence="1">Leaves</tissue>
    </source>
</reference>
<evidence type="ECO:0000313" key="2">
    <source>
        <dbReference type="Proteomes" id="UP000289738"/>
    </source>
</evidence>
<comment type="caution">
    <text evidence="1">The sequence shown here is derived from an EMBL/GenBank/DDBJ whole genome shotgun (WGS) entry which is preliminary data.</text>
</comment>
<keyword evidence="2" id="KW-1185">Reference proteome</keyword>
<name>A0A444ZEE8_ARAHY</name>
<proteinExistence type="predicted"/>
<protein>
    <submittedName>
        <fullName evidence="1">Uncharacterized protein</fullName>
    </submittedName>
</protein>
<dbReference type="Proteomes" id="UP000289738">
    <property type="component" value="Chromosome B04"/>
</dbReference>
<dbReference type="EMBL" id="SDMP01000014">
    <property type="protein sequence ID" value="RYR12555.1"/>
    <property type="molecule type" value="Genomic_DNA"/>
</dbReference>
<accession>A0A444ZEE8</accession>
<sequence length="27" mass="2930">MLDVVTSLLKNSFLFLSSMLVGETGNN</sequence>
<organism evidence="1 2">
    <name type="scientific">Arachis hypogaea</name>
    <name type="common">Peanut</name>
    <dbReference type="NCBI Taxonomy" id="3818"/>
    <lineage>
        <taxon>Eukaryota</taxon>
        <taxon>Viridiplantae</taxon>
        <taxon>Streptophyta</taxon>
        <taxon>Embryophyta</taxon>
        <taxon>Tracheophyta</taxon>
        <taxon>Spermatophyta</taxon>
        <taxon>Magnoliopsida</taxon>
        <taxon>eudicotyledons</taxon>
        <taxon>Gunneridae</taxon>
        <taxon>Pentapetalae</taxon>
        <taxon>rosids</taxon>
        <taxon>fabids</taxon>
        <taxon>Fabales</taxon>
        <taxon>Fabaceae</taxon>
        <taxon>Papilionoideae</taxon>
        <taxon>50 kb inversion clade</taxon>
        <taxon>dalbergioids sensu lato</taxon>
        <taxon>Dalbergieae</taxon>
        <taxon>Pterocarpus clade</taxon>
        <taxon>Arachis</taxon>
    </lineage>
</organism>
<dbReference type="AlphaFoldDB" id="A0A444ZEE8"/>
<gene>
    <name evidence="1" type="ORF">Ahy_B04g070045</name>
</gene>
<evidence type="ECO:0000313" key="1">
    <source>
        <dbReference type="EMBL" id="RYR12555.1"/>
    </source>
</evidence>